<evidence type="ECO:0000259" key="1">
    <source>
        <dbReference type="PROSITE" id="PS50990"/>
    </source>
</evidence>
<reference evidence="2 3" key="1">
    <citation type="journal article" date="2016" name="Nat. Commun.">
        <title>Thousands of microbial genomes shed light on interconnected biogeochemical processes in an aquifer system.</title>
        <authorList>
            <person name="Anantharaman K."/>
            <person name="Brown C.T."/>
            <person name="Hug L.A."/>
            <person name="Sharon I."/>
            <person name="Castelle C.J."/>
            <person name="Probst A.J."/>
            <person name="Thomas B.C."/>
            <person name="Singh A."/>
            <person name="Wilkins M.J."/>
            <person name="Karaoz U."/>
            <person name="Brodie E.L."/>
            <person name="Williams K.H."/>
            <person name="Hubbard S.S."/>
            <person name="Banfield J.F."/>
        </authorList>
    </citation>
    <scope>NUCLEOTIDE SEQUENCE [LARGE SCALE GENOMIC DNA]</scope>
</reference>
<dbReference type="AlphaFoldDB" id="A0A1G2U5J6"/>
<dbReference type="Gene3D" id="3.90.70.10">
    <property type="entry name" value="Cysteine proteinases"/>
    <property type="match status" value="1"/>
</dbReference>
<evidence type="ECO:0000313" key="2">
    <source>
        <dbReference type="EMBL" id="OHB04776.1"/>
    </source>
</evidence>
<dbReference type="GO" id="GO:0005524">
    <property type="term" value="F:ATP binding"/>
    <property type="evidence" value="ECO:0007669"/>
    <property type="project" value="InterPro"/>
</dbReference>
<gene>
    <name evidence="2" type="ORF">A2920_00715</name>
</gene>
<dbReference type="EMBL" id="MHWD01000005">
    <property type="protein sequence ID" value="OHB04776.1"/>
    <property type="molecule type" value="Genomic_DNA"/>
</dbReference>
<dbReference type="Pfam" id="PF03412">
    <property type="entry name" value="Peptidase_C39"/>
    <property type="match status" value="1"/>
</dbReference>
<accession>A0A1G2U5J6</accession>
<dbReference type="GO" id="GO:0006508">
    <property type="term" value="P:proteolysis"/>
    <property type="evidence" value="ECO:0007669"/>
    <property type="project" value="InterPro"/>
</dbReference>
<dbReference type="Proteomes" id="UP000179283">
    <property type="component" value="Unassembled WGS sequence"/>
</dbReference>
<protein>
    <recommendedName>
        <fullName evidence="1">Peptidase C39 domain-containing protein</fullName>
    </recommendedName>
</protein>
<name>A0A1G2U5J6_9BACT</name>
<dbReference type="GO" id="GO:0016020">
    <property type="term" value="C:membrane"/>
    <property type="evidence" value="ECO:0007669"/>
    <property type="project" value="InterPro"/>
</dbReference>
<organism evidence="2 3">
    <name type="scientific">Candidatus Zambryskibacteria bacterium RIFCSPLOWO2_01_FULL_43_17</name>
    <dbReference type="NCBI Taxonomy" id="1802760"/>
    <lineage>
        <taxon>Bacteria</taxon>
        <taxon>Candidatus Zambryskiibacteriota</taxon>
    </lineage>
</organism>
<evidence type="ECO:0000313" key="3">
    <source>
        <dbReference type="Proteomes" id="UP000179283"/>
    </source>
</evidence>
<dbReference type="PROSITE" id="PS50990">
    <property type="entry name" value="PEPTIDASE_C39"/>
    <property type="match status" value="1"/>
</dbReference>
<dbReference type="GO" id="GO:0008233">
    <property type="term" value="F:peptidase activity"/>
    <property type="evidence" value="ECO:0007669"/>
    <property type="project" value="InterPro"/>
</dbReference>
<feature type="domain" description="Peptidase C39" evidence="1">
    <location>
        <begin position="84"/>
        <end position="229"/>
    </location>
</feature>
<dbReference type="InterPro" id="IPR005074">
    <property type="entry name" value="Peptidase_C39"/>
</dbReference>
<sequence length="237" mass="25877">MPFLHLILIGIIILSTSGTTSEASPDTYVKDVLVDVDTVVKIAQIAPTPEILEPVLTLVEPKEKLSGDLSLPFYSQFRDITSSKWQKVGCGIASLAMVMDYYTQEKIPSVDTLLSEGIEKGAYLSNAGWTYKGLISVASKYGFTGESYDFAGLGPEKAFAHFKESLQDGPVIASVHYKLDPTNPIPHLVVVNGVEGDTVYYSDPADKSGGESISIDKFKKAWKKRYIAIHPNSLLKL</sequence>
<proteinExistence type="predicted"/>
<comment type="caution">
    <text evidence="2">The sequence shown here is derived from an EMBL/GenBank/DDBJ whole genome shotgun (WGS) entry which is preliminary data.</text>
</comment>